<proteinExistence type="predicted"/>
<evidence type="ECO:0000256" key="1">
    <source>
        <dbReference type="ARBA" id="ARBA00022603"/>
    </source>
</evidence>
<dbReference type="GO" id="GO:0032259">
    <property type="term" value="P:methylation"/>
    <property type="evidence" value="ECO:0007669"/>
    <property type="project" value="UniProtKB-KW"/>
</dbReference>
<keyword evidence="5" id="KW-1185">Reference proteome</keyword>
<dbReference type="RefSeq" id="WP_145288656.1">
    <property type="nucleotide sequence ID" value="NZ_CP036291.1"/>
</dbReference>
<reference evidence="4 5" key="1">
    <citation type="submission" date="2019-02" db="EMBL/GenBank/DDBJ databases">
        <title>Deep-cultivation of Planctomycetes and their phenomic and genomic characterization uncovers novel biology.</title>
        <authorList>
            <person name="Wiegand S."/>
            <person name="Jogler M."/>
            <person name="Boedeker C."/>
            <person name="Pinto D."/>
            <person name="Vollmers J."/>
            <person name="Rivas-Marin E."/>
            <person name="Kohn T."/>
            <person name="Peeters S.H."/>
            <person name="Heuer A."/>
            <person name="Rast P."/>
            <person name="Oberbeckmann S."/>
            <person name="Bunk B."/>
            <person name="Jeske O."/>
            <person name="Meyerdierks A."/>
            <person name="Storesund J.E."/>
            <person name="Kallscheuer N."/>
            <person name="Luecker S."/>
            <person name="Lage O.M."/>
            <person name="Pohl T."/>
            <person name="Merkel B.J."/>
            <person name="Hornburger P."/>
            <person name="Mueller R.-W."/>
            <person name="Bruemmer F."/>
            <person name="Labrenz M."/>
            <person name="Spormann A.M."/>
            <person name="Op den Camp H."/>
            <person name="Overmann J."/>
            <person name="Amann R."/>
            <person name="Jetten M.S.M."/>
            <person name="Mascher T."/>
            <person name="Medema M.H."/>
            <person name="Devos D.P."/>
            <person name="Kaster A.-K."/>
            <person name="Ovreas L."/>
            <person name="Rohde M."/>
            <person name="Galperin M.Y."/>
            <person name="Jogler C."/>
        </authorList>
    </citation>
    <scope>NUCLEOTIDE SEQUENCE [LARGE SCALE GENOMIC DNA]</scope>
    <source>
        <strain evidence="4 5">Pla175</strain>
    </source>
</reference>
<dbReference type="SUPFAM" id="SSF53335">
    <property type="entry name" value="S-adenosyl-L-methionine-dependent methyltransferases"/>
    <property type="match status" value="1"/>
</dbReference>
<keyword evidence="1 4" id="KW-0489">Methyltransferase</keyword>
<dbReference type="PANTHER" id="PTHR43861:SF1">
    <property type="entry name" value="TRANS-ACONITATE 2-METHYLTRANSFERASE"/>
    <property type="match status" value="1"/>
</dbReference>
<evidence type="ECO:0000313" key="5">
    <source>
        <dbReference type="Proteomes" id="UP000317429"/>
    </source>
</evidence>
<dbReference type="OrthoDB" id="278023at2"/>
<dbReference type="Gene3D" id="3.40.50.150">
    <property type="entry name" value="Vaccinia Virus protein VP39"/>
    <property type="match status" value="1"/>
</dbReference>
<sequence>MTPLSNKSTTDEIRARFDNDVERFASLETGQAATIDAPLAMALITEAAVACTPRIGRVLDVGCGAGNNTLRLREAAGRDFDVDLLDLSGPMLTRAAERVRRVNGGEVRTVQADFRAAPLVDGGYDVILAAAVLHHLRDDDDWRQAFAKLYRLLRPGGSVWITDLVLHEQPAVQQMMWRRYGEHLSSLGGEAYRDKVFEYIDREDSPRPVTYQLDLLRSVGFEKVDLLHKNSCFAAFGATKPA</sequence>
<accession>A0A518DFV2</accession>
<dbReference type="PANTHER" id="PTHR43861">
    <property type="entry name" value="TRANS-ACONITATE 2-METHYLTRANSFERASE-RELATED"/>
    <property type="match status" value="1"/>
</dbReference>
<evidence type="ECO:0000256" key="2">
    <source>
        <dbReference type="ARBA" id="ARBA00022679"/>
    </source>
</evidence>
<dbReference type="GO" id="GO:0102082">
    <property type="term" value="F:demethylrebeccamycin--D-glucose O-methyltransferase activity"/>
    <property type="evidence" value="ECO:0007669"/>
    <property type="project" value="UniProtKB-EC"/>
</dbReference>
<organism evidence="4 5">
    <name type="scientific">Pirellulimonas nuda</name>
    <dbReference type="NCBI Taxonomy" id="2528009"/>
    <lineage>
        <taxon>Bacteria</taxon>
        <taxon>Pseudomonadati</taxon>
        <taxon>Planctomycetota</taxon>
        <taxon>Planctomycetia</taxon>
        <taxon>Pirellulales</taxon>
        <taxon>Lacipirellulaceae</taxon>
        <taxon>Pirellulimonas</taxon>
    </lineage>
</organism>
<gene>
    <name evidence="4" type="primary">rebM_2</name>
    <name evidence="4" type="ORF">Pla175_37530</name>
</gene>
<dbReference type="InterPro" id="IPR041698">
    <property type="entry name" value="Methyltransf_25"/>
</dbReference>
<dbReference type="Pfam" id="PF13649">
    <property type="entry name" value="Methyltransf_25"/>
    <property type="match status" value="1"/>
</dbReference>
<dbReference type="EC" id="2.1.1.164" evidence="4"/>
<dbReference type="KEGG" id="pnd:Pla175_37530"/>
<dbReference type="CDD" id="cd02440">
    <property type="entry name" value="AdoMet_MTases"/>
    <property type="match status" value="1"/>
</dbReference>
<keyword evidence="2 4" id="KW-0808">Transferase</keyword>
<dbReference type="Proteomes" id="UP000317429">
    <property type="component" value="Chromosome"/>
</dbReference>
<dbReference type="AlphaFoldDB" id="A0A518DFV2"/>
<protein>
    <submittedName>
        <fullName evidence="4">Demethylrebeccamycin-D-glucose O-methyltransferase</fullName>
        <ecNumber evidence="4">2.1.1.164</ecNumber>
    </submittedName>
</protein>
<dbReference type="EMBL" id="CP036291">
    <property type="protein sequence ID" value="QDU90349.1"/>
    <property type="molecule type" value="Genomic_DNA"/>
</dbReference>
<feature type="domain" description="Methyltransferase" evidence="3">
    <location>
        <begin position="58"/>
        <end position="157"/>
    </location>
</feature>
<evidence type="ECO:0000259" key="3">
    <source>
        <dbReference type="Pfam" id="PF13649"/>
    </source>
</evidence>
<name>A0A518DFV2_9BACT</name>
<dbReference type="InterPro" id="IPR029063">
    <property type="entry name" value="SAM-dependent_MTases_sf"/>
</dbReference>
<evidence type="ECO:0000313" key="4">
    <source>
        <dbReference type="EMBL" id="QDU90349.1"/>
    </source>
</evidence>